<dbReference type="InterPro" id="IPR053185">
    <property type="entry name" value="SET_domain_protein"/>
</dbReference>
<accession>A0ABR1QSB4</accession>
<evidence type="ECO:0000259" key="2">
    <source>
        <dbReference type="PROSITE" id="PS50280"/>
    </source>
</evidence>
<evidence type="ECO:0000313" key="4">
    <source>
        <dbReference type="Proteomes" id="UP001391051"/>
    </source>
</evidence>
<dbReference type="InterPro" id="IPR046341">
    <property type="entry name" value="SET_dom_sf"/>
</dbReference>
<proteinExistence type="predicted"/>
<feature type="domain" description="SET" evidence="2">
    <location>
        <begin position="31"/>
        <end position="227"/>
    </location>
</feature>
<protein>
    <recommendedName>
        <fullName evidence="2">SET domain-containing protein</fullName>
    </recommendedName>
</protein>
<dbReference type="SUPFAM" id="SSF82199">
    <property type="entry name" value="SET domain"/>
    <property type="match status" value="1"/>
</dbReference>
<dbReference type="Proteomes" id="UP001391051">
    <property type="component" value="Unassembled WGS sequence"/>
</dbReference>
<dbReference type="InterPro" id="IPR001214">
    <property type="entry name" value="SET_dom"/>
</dbReference>
<evidence type="ECO:0000313" key="3">
    <source>
        <dbReference type="EMBL" id="KAK7962824.1"/>
    </source>
</evidence>
<comment type="caution">
    <text evidence="3">The sequence shown here is derived from an EMBL/GenBank/DDBJ whole genome shotgun (WGS) entry which is preliminary data.</text>
</comment>
<organism evidence="3 4">
    <name type="scientific">Apiospora aurea</name>
    <dbReference type="NCBI Taxonomy" id="335848"/>
    <lineage>
        <taxon>Eukaryota</taxon>
        <taxon>Fungi</taxon>
        <taxon>Dikarya</taxon>
        <taxon>Ascomycota</taxon>
        <taxon>Pezizomycotina</taxon>
        <taxon>Sordariomycetes</taxon>
        <taxon>Xylariomycetidae</taxon>
        <taxon>Amphisphaeriales</taxon>
        <taxon>Apiosporaceae</taxon>
        <taxon>Apiospora</taxon>
    </lineage>
</organism>
<dbReference type="PROSITE" id="PS50280">
    <property type="entry name" value="SET"/>
    <property type="match status" value="1"/>
</dbReference>
<dbReference type="Pfam" id="PF00856">
    <property type="entry name" value="SET"/>
    <property type="match status" value="1"/>
</dbReference>
<dbReference type="EMBL" id="JAQQWE010000002">
    <property type="protein sequence ID" value="KAK7962824.1"/>
    <property type="molecule type" value="Genomic_DNA"/>
</dbReference>
<dbReference type="Gene3D" id="1.25.40.10">
    <property type="entry name" value="Tetratricopeptide repeat domain"/>
    <property type="match status" value="1"/>
</dbReference>
<dbReference type="Gene3D" id="2.170.270.10">
    <property type="entry name" value="SET domain"/>
    <property type="match status" value="1"/>
</dbReference>
<evidence type="ECO:0000256" key="1">
    <source>
        <dbReference type="SAM" id="MobiDB-lite"/>
    </source>
</evidence>
<dbReference type="RefSeq" id="XP_066704935.1">
    <property type="nucleotide sequence ID" value="XM_066839871.1"/>
</dbReference>
<dbReference type="CDD" id="cd20071">
    <property type="entry name" value="SET_SMYD"/>
    <property type="match status" value="1"/>
</dbReference>
<feature type="region of interest" description="Disordered" evidence="1">
    <location>
        <begin position="1"/>
        <end position="40"/>
    </location>
</feature>
<reference evidence="3 4" key="1">
    <citation type="submission" date="2023-01" db="EMBL/GenBank/DDBJ databases">
        <title>Analysis of 21 Apiospora genomes using comparative genomics revels a genus with tremendous synthesis potential of carbohydrate active enzymes and secondary metabolites.</title>
        <authorList>
            <person name="Sorensen T."/>
        </authorList>
    </citation>
    <scope>NUCLEOTIDE SEQUENCE [LARGE SCALE GENOMIC DNA]</scope>
    <source>
        <strain evidence="3 4">CBS 24483</strain>
    </source>
</reference>
<dbReference type="GeneID" id="92072933"/>
<dbReference type="PANTHER" id="PTHR47332">
    <property type="entry name" value="SET DOMAIN-CONTAINING PROTEIN 5"/>
    <property type="match status" value="1"/>
</dbReference>
<sequence length="384" mass="43495">MDSASHMEQLHMKDQDGSFPADSTSPESGDESIALSQSSSDIIEQPEVMVEVRKTDTMGVGLFATGKIPRGTRVLSEKAIIQMIDPVYRSELANRFCTKLARLSQDRIETLSQLHCNPQVFKGEDRPAIAKWYNENSVTDAHGQELKGKKRQESRKKTLRRFGVFITNSSGITLDGQVGRGVFTLFSRINHSCVPNARYGWNEAIQRFTVHVSRDIEPDEQIFISYLPLTYEGRAKRAEQLEANWGFECACEACRDPAREMGRVKMSILQLLLTSYEQGNTHVPRIMELDPLKNRGEALDIANQLAKLMVSEGLVTMELAKTYRTCSQLSLWLDDLDEAIEYAEKALDIERCLIGPETEHLREDDLGCQYWLEKLQGLKRSQEA</sequence>
<dbReference type="SMART" id="SM00317">
    <property type="entry name" value="SET"/>
    <property type="match status" value="1"/>
</dbReference>
<dbReference type="InterPro" id="IPR011990">
    <property type="entry name" value="TPR-like_helical_dom_sf"/>
</dbReference>
<name>A0ABR1QSB4_9PEZI</name>
<keyword evidence="4" id="KW-1185">Reference proteome</keyword>
<gene>
    <name evidence="3" type="ORF">PG986_003649</name>
</gene>
<dbReference type="PANTHER" id="PTHR47332:SF4">
    <property type="entry name" value="SET DOMAIN-CONTAINING PROTEIN 5"/>
    <property type="match status" value="1"/>
</dbReference>